<organism evidence="3 4">
    <name type="scientific">Haloferax massiliensis</name>
    <dbReference type="NCBI Taxonomy" id="1476858"/>
    <lineage>
        <taxon>Archaea</taxon>
        <taxon>Methanobacteriati</taxon>
        <taxon>Methanobacteriota</taxon>
        <taxon>Stenosarchaea group</taxon>
        <taxon>Halobacteria</taxon>
        <taxon>Halobacteriales</taxon>
        <taxon>Haloferacaceae</taxon>
        <taxon>Haloferax</taxon>
    </lineage>
</organism>
<evidence type="ECO:0000313" key="4">
    <source>
        <dbReference type="Proteomes" id="UP000198902"/>
    </source>
</evidence>
<dbReference type="InterPro" id="IPR014729">
    <property type="entry name" value="Rossmann-like_a/b/a_fold"/>
</dbReference>
<feature type="domain" description="UspA" evidence="2">
    <location>
        <begin position="1"/>
        <end position="142"/>
    </location>
</feature>
<gene>
    <name evidence="3" type="ORF">BN996_02058</name>
</gene>
<dbReference type="InterPro" id="IPR006015">
    <property type="entry name" value="Universal_stress_UspA"/>
</dbReference>
<dbReference type="OrthoDB" id="105697at2157"/>
<sequence>MYHTVLVPTDGSARSRAAARRAIDLASAYGAAIHVLAVVDAGDLGLWTAADVPVERVRASLRDAAEMAVEEIASLAGDAGVDCETEVRIGVPYREILDAVAEADTDLVVMATHGRTGLEHAILGSTTERVVRLAEVPVLTVRE</sequence>
<comment type="similarity">
    <text evidence="1">Belongs to the universal stress protein A family.</text>
</comment>
<dbReference type="PANTHER" id="PTHR46268">
    <property type="entry name" value="STRESS RESPONSE PROTEIN NHAX"/>
    <property type="match status" value="1"/>
</dbReference>
<keyword evidence="4" id="KW-1185">Reference proteome</keyword>
<name>A0A0D6JRN9_9EURY</name>
<evidence type="ECO:0000313" key="3">
    <source>
        <dbReference type="EMBL" id="CQR50576.1"/>
    </source>
</evidence>
<evidence type="ECO:0000259" key="2">
    <source>
        <dbReference type="Pfam" id="PF00582"/>
    </source>
</evidence>
<dbReference type="Pfam" id="PF00582">
    <property type="entry name" value="Usp"/>
    <property type="match status" value="1"/>
</dbReference>
<dbReference type="InterPro" id="IPR006016">
    <property type="entry name" value="UspA"/>
</dbReference>
<dbReference type="PANTHER" id="PTHR46268:SF6">
    <property type="entry name" value="UNIVERSAL STRESS PROTEIN UP12"/>
    <property type="match status" value="1"/>
</dbReference>
<dbReference type="RefSeq" id="WP_089778709.1">
    <property type="nucleotide sequence ID" value="NZ_CABLRR010000002.1"/>
</dbReference>
<dbReference type="AlphaFoldDB" id="A0A0D6JRN9"/>
<dbReference type="Gene3D" id="3.40.50.620">
    <property type="entry name" value="HUPs"/>
    <property type="match status" value="1"/>
</dbReference>
<accession>A0A0D6JRN9</accession>
<proteinExistence type="inferred from homology"/>
<dbReference type="Proteomes" id="UP000198902">
    <property type="component" value="Unassembled WGS sequence"/>
</dbReference>
<evidence type="ECO:0000256" key="1">
    <source>
        <dbReference type="ARBA" id="ARBA00008791"/>
    </source>
</evidence>
<dbReference type="EMBL" id="CSTE01000002">
    <property type="protein sequence ID" value="CQR50576.1"/>
    <property type="molecule type" value="Genomic_DNA"/>
</dbReference>
<dbReference type="CDD" id="cd00293">
    <property type="entry name" value="USP-like"/>
    <property type="match status" value="1"/>
</dbReference>
<dbReference type="SUPFAM" id="SSF52402">
    <property type="entry name" value="Adenine nucleotide alpha hydrolases-like"/>
    <property type="match status" value="1"/>
</dbReference>
<protein>
    <submittedName>
        <fullName evidence="3">Putative universal stress protein</fullName>
    </submittedName>
</protein>
<dbReference type="PRINTS" id="PR01438">
    <property type="entry name" value="UNVRSLSTRESS"/>
</dbReference>
<reference evidence="4" key="1">
    <citation type="submission" date="2015-03" db="EMBL/GenBank/DDBJ databases">
        <authorList>
            <person name="Urmite Genomes"/>
        </authorList>
    </citation>
    <scope>NUCLEOTIDE SEQUENCE [LARGE SCALE GENOMIC DNA]</scope>
    <source>
        <strain evidence="4">Arc-Hr</strain>
    </source>
</reference>